<dbReference type="InterPro" id="IPR051450">
    <property type="entry name" value="Gfo/Idh/MocA_Oxidoreductases"/>
</dbReference>
<dbReference type="InterPro" id="IPR036291">
    <property type="entry name" value="NAD(P)-bd_dom_sf"/>
</dbReference>
<accession>A0ABT6F3M6</accession>
<reference evidence="3" key="2">
    <citation type="submission" date="2022-01" db="EMBL/GenBank/DDBJ databases">
        <authorList>
            <person name="Zivanovic Y."/>
            <person name="Moreira D."/>
            <person name="Lopez-Garcia P."/>
        </authorList>
    </citation>
    <scope>NUCLEOTIDE SEQUENCE</scope>
    <source>
        <strain evidence="3">G9</strain>
    </source>
</reference>
<gene>
    <name evidence="3" type="ORF">L3556_15810</name>
</gene>
<evidence type="ECO:0000313" key="3">
    <source>
        <dbReference type="EMBL" id="MDG2992386.1"/>
    </source>
</evidence>
<feature type="domain" description="Gfo/Idh/MocA-like oxidoreductase N-terminal" evidence="1">
    <location>
        <begin position="1"/>
        <end position="87"/>
    </location>
</feature>
<dbReference type="RefSeq" id="WP_277868300.1">
    <property type="nucleotide sequence ID" value="NZ_JAKKUT010000008.1"/>
</dbReference>
<name>A0ABT6F3M6_9SYNE</name>
<keyword evidence="4" id="KW-1185">Reference proteome</keyword>
<feature type="domain" description="GFO/IDH/MocA-like oxidoreductase" evidence="2">
    <location>
        <begin position="127"/>
        <end position="232"/>
    </location>
</feature>
<dbReference type="PANTHER" id="PTHR43377:SF1">
    <property type="entry name" value="BILIVERDIN REDUCTASE A"/>
    <property type="match status" value="1"/>
</dbReference>
<dbReference type="SUPFAM" id="SSF55347">
    <property type="entry name" value="Glyceraldehyde-3-phosphate dehydrogenase-like, C-terminal domain"/>
    <property type="match status" value="1"/>
</dbReference>
<dbReference type="Proteomes" id="UP001154265">
    <property type="component" value="Unassembled WGS sequence"/>
</dbReference>
<comment type="caution">
    <text evidence="3">The sequence shown here is derived from an EMBL/GenBank/DDBJ whole genome shotgun (WGS) entry which is preliminary data.</text>
</comment>
<dbReference type="Gene3D" id="3.40.50.720">
    <property type="entry name" value="NAD(P)-binding Rossmann-like Domain"/>
    <property type="match status" value="1"/>
</dbReference>
<reference evidence="3" key="1">
    <citation type="journal article" date="2022" name="Genome Biol. Evol.">
        <title>A New Gene Family Diagnostic for Intracellular Biomineralization of Amorphous Ca Carbonates by Cyanobacteria.</title>
        <authorList>
            <person name="Benzerara K."/>
            <person name="Duprat E."/>
            <person name="Bitard-Feildel T."/>
            <person name="Caumes G."/>
            <person name="Cassier-Chauvat C."/>
            <person name="Chauvat F."/>
            <person name="Dezi M."/>
            <person name="Diop S.I."/>
            <person name="Gaschignard G."/>
            <person name="Gorgen S."/>
            <person name="Gugger M."/>
            <person name="Lopez-Garcia P."/>
            <person name="Millet M."/>
            <person name="Skouri-Panet F."/>
            <person name="Moreira D."/>
            <person name="Callebaut I."/>
        </authorList>
    </citation>
    <scope>NUCLEOTIDE SEQUENCE</scope>
    <source>
        <strain evidence="3">G9</strain>
    </source>
</reference>
<dbReference type="Gene3D" id="3.30.360.10">
    <property type="entry name" value="Dihydrodipicolinate Reductase, domain 2"/>
    <property type="match status" value="1"/>
</dbReference>
<sequence>MKVLIIGYGSIGQRHARLLTELGCQVGVFSRRSINYFPSFQNITQALIDWQPNYVVVASRTSEHFNDIKSLVANDFRGVVMVEKPLFDKCLEIPFNNFNQDIVGYNLRFHPLLQKLKQILDDKLDKSEVLMVHIYVGSYLPNWRTNRDYRVSYSAQRSQGGGVLRDLSHELDYVFWLFGAWRRLTAIGGKFSSLEIDSEDGYSILMETESCPMISIHLNYLDKIPRREISINMNNKSIYIDLLNNIISINGKEKKLLFMQKDMTYRAQHQAIVSNKNNVLCDFKQAVETLKTIEASEKASKFCVWIKQ</sequence>
<evidence type="ECO:0000259" key="1">
    <source>
        <dbReference type="Pfam" id="PF01408"/>
    </source>
</evidence>
<evidence type="ECO:0000313" key="4">
    <source>
        <dbReference type="Proteomes" id="UP001154265"/>
    </source>
</evidence>
<dbReference type="SUPFAM" id="SSF51735">
    <property type="entry name" value="NAD(P)-binding Rossmann-fold domains"/>
    <property type="match status" value="1"/>
</dbReference>
<dbReference type="Pfam" id="PF01408">
    <property type="entry name" value="GFO_IDH_MocA"/>
    <property type="match status" value="1"/>
</dbReference>
<dbReference type="Pfam" id="PF22725">
    <property type="entry name" value="GFO_IDH_MocA_C3"/>
    <property type="match status" value="1"/>
</dbReference>
<evidence type="ECO:0000259" key="2">
    <source>
        <dbReference type="Pfam" id="PF22725"/>
    </source>
</evidence>
<dbReference type="InterPro" id="IPR055170">
    <property type="entry name" value="GFO_IDH_MocA-like_dom"/>
</dbReference>
<dbReference type="PANTHER" id="PTHR43377">
    <property type="entry name" value="BILIVERDIN REDUCTASE A"/>
    <property type="match status" value="1"/>
</dbReference>
<dbReference type="EMBL" id="JAKKUT010000008">
    <property type="protein sequence ID" value="MDG2992386.1"/>
    <property type="molecule type" value="Genomic_DNA"/>
</dbReference>
<organism evidence="3 4">
    <name type="scientific">Candidatus Synechococcus calcipolaris G9</name>
    <dbReference type="NCBI Taxonomy" id="1497997"/>
    <lineage>
        <taxon>Bacteria</taxon>
        <taxon>Bacillati</taxon>
        <taxon>Cyanobacteriota</taxon>
        <taxon>Cyanophyceae</taxon>
        <taxon>Synechococcales</taxon>
        <taxon>Synechococcaceae</taxon>
        <taxon>Synechococcus</taxon>
    </lineage>
</organism>
<proteinExistence type="predicted"/>
<dbReference type="InterPro" id="IPR000683">
    <property type="entry name" value="Gfo/Idh/MocA-like_OxRdtase_N"/>
</dbReference>
<protein>
    <submittedName>
        <fullName evidence="3">Gfo/Idh/MocA family oxidoreductase</fullName>
    </submittedName>
</protein>